<evidence type="ECO:0000256" key="3">
    <source>
        <dbReference type="ARBA" id="ARBA00010280"/>
    </source>
</evidence>
<reference evidence="18" key="1">
    <citation type="journal article" date="2020" name="mSystems">
        <title>Genome- and Community-Level Interaction Insights into Carbon Utilization and Element Cycling Functions of Hydrothermarchaeota in Hydrothermal Sediment.</title>
        <authorList>
            <person name="Zhou Z."/>
            <person name="Liu Y."/>
            <person name="Xu W."/>
            <person name="Pan J."/>
            <person name="Luo Z.H."/>
            <person name="Li M."/>
        </authorList>
    </citation>
    <scope>NUCLEOTIDE SEQUENCE [LARGE SCALE GENOMIC DNA]</scope>
    <source>
        <strain evidence="18">SpSt-464</strain>
    </source>
</reference>
<evidence type="ECO:0000256" key="12">
    <source>
        <dbReference type="ARBA" id="ARBA00032931"/>
    </source>
</evidence>
<dbReference type="GO" id="GO:0005524">
    <property type="term" value="F:ATP binding"/>
    <property type="evidence" value="ECO:0007669"/>
    <property type="project" value="UniProtKB-KW"/>
</dbReference>
<dbReference type="SUPFAM" id="SSF55326">
    <property type="entry name" value="PurM N-terminal domain-like"/>
    <property type="match status" value="1"/>
</dbReference>
<dbReference type="GO" id="GO:0046084">
    <property type="term" value="P:adenine biosynthetic process"/>
    <property type="evidence" value="ECO:0007669"/>
    <property type="project" value="TreeGrafter"/>
</dbReference>
<dbReference type="NCBIfam" id="TIGR00878">
    <property type="entry name" value="purM"/>
    <property type="match status" value="1"/>
</dbReference>
<dbReference type="InterPro" id="IPR010918">
    <property type="entry name" value="PurM-like_C_dom"/>
</dbReference>
<comment type="catalytic activity">
    <reaction evidence="14 15">
        <text>2-formamido-N(1)-(5-O-phospho-beta-D-ribosyl)acetamidine + ATP = 5-amino-1-(5-phospho-beta-D-ribosyl)imidazole + ADP + phosphate + H(+)</text>
        <dbReference type="Rhea" id="RHEA:23032"/>
        <dbReference type="ChEBI" id="CHEBI:15378"/>
        <dbReference type="ChEBI" id="CHEBI:30616"/>
        <dbReference type="ChEBI" id="CHEBI:43474"/>
        <dbReference type="ChEBI" id="CHEBI:137981"/>
        <dbReference type="ChEBI" id="CHEBI:147287"/>
        <dbReference type="ChEBI" id="CHEBI:456216"/>
        <dbReference type="EC" id="6.3.3.1"/>
    </reaction>
</comment>
<dbReference type="Gene3D" id="3.90.650.10">
    <property type="entry name" value="PurM-like C-terminal domain"/>
    <property type="match status" value="1"/>
</dbReference>
<keyword evidence="6 15" id="KW-0963">Cytoplasm</keyword>
<dbReference type="GO" id="GO:0004637">
    <property type="term" value="F:phosphoribosylamine-glycine ligase activity"/>
    <property type="evidence" value="ECO:0007669"/>
    <property type="project" value="TreeGrafter"/>
</dbReference>
<evidence type="ECO:0000259" key="17">
    <source>
        <dbReference type="Pfam" id="PF02769"/>
    </source>
</evidence>
<protein>
    <recommendedName>
        <fullName evidence="5 15">Phosphoribosylformylglycinamidine cyclo-ligase</fullName>
        <ecNumber evidence="4 15">6.3.3.1</ecNumber>
    </recommendedName>
    <alternativeName>
        <fullName evidence="12 15">AIR synthase</fullName>
    </alternativeName>
    <alternativeName>
        <fullName evidence="13 15">AIRS</fullName>
    </alternativeName>
    <alternativeName>
        <fullName evidence="11 15">Phosphoribosyl-aminoimidazole synthetase</fullName>
    </alternativeName>
</protein>
<sequence length="340" mass="37740">MKYKDSGVNISKANQTVKDIKKLVRSTYSKNVLSDIGTFGSIYSGKFSGYKNPVLVSSCDGVGTKVLLAEQVNFFDHLGEDIVNHSVNDILAVGAKPLYFLDYIGMGKLDRSKVNTIISSMVKACKENSLSLVGGELAEMSDVYNFTHYDIVGFIVGICEKENIVTGKNIKVGDHILGLPSNGFHTNGYSLIRSIIKEKNLDIKKPLKNSKSPLFKELLKPHKSYLNEVYPLIEKKKVNGIAHITGGGFKDNIERILPQNVDAIIETSSWEVPNLFRNFCDIGNIGFDESYRVFNMGIGMVLIISEKNISSVENFFKKIKIDYRRIGHIVSGKGNVSLLK</sequence>
<dbReference type="InterPro" id="IPR004733">
    <property type="entry name" value="PurM_cligase"/>
</dbReference>
<evidence type="ECO:0000256" key="10">
    <source>
        <dbReference type="ARBA" id="ARBA00022840"/>
    </source>
</evidence>
<dbReference type="EC" id="6.3.3.1" evidence="4 15"/>
<dbReference type="Pfam" id="PF00586">
    <property type="entry name" value="AIRS"/>
    <property type="match status" value="1"/>
</dbReference>
<accession>A0A7C3NAZ7</accession>
<keyword evidence="8 15" id="KW-0547">Nucleotide-binding</keyword>
<keyword evidence="10 15" id="KW-0067">ATP-binding</keyword>
<feature type="domain" description="PurM-like C-terminal" evidence="17">
    <location>
        <begin position="171"/>
        <end position="335"/>
    </location>
</feature>
<dbReference type="GO" id="GO:0006189">
    <property type="term" value="P:'de novo' IMP biosynthetic process"/>
    <property type="evidence" value="ECO:0007669"/>
    <property type="project" value="UniProtKB-UniRule"/>
</dbReference>
<proteinExistence type="inferred from homology"/>
<evidence type="ECO:0000259" key="16">
    <source>
        <dbReference type="Pfam" id="PF00586"/>
    </source>
</evidence>
<evidence type="ECO:0000256" key="4">
    <source>
        <dbReference type="ARBA" id="ARBA00013047"/>
    </source>
</evidence>
<dbReference type="PANTHER" id="PTHR10520">
    <property type="entry name" value="TRIFUNCTIONAL PURINE BIOSYNTHETIC PROTEIN ADENOSINE-3-RELATED"/>
    <property type="match status" value="1"/>
</dbReference>
<dbReference type="PANTHER" id="PTHR10520:SF12">
    <property type="entry name" value="TRIFUNCTIONAL PURINE BIOSYNTHETIC PROTEIN ADENOSINE-3"/>
    <property type="match status" value="1"/>
</dbReference>
<dbReference type="Pfam" id="PF02769">
    <property type="entry name" value="AIRS_C"/>
    <property type="match status" value="1"/>
</dbReference>
<evidence type="ECO:0000256" key="15">
    <source>
        <dbReference type="HAMAP-Rule" id="MF_00741"/>
    </source>
</evidence>
<dbReference type="AlphaFoldDB" id="A0A7C3NAZ7"/>
<evidence type="ECO:0000256" key="8">
    <source>
        <dbReference type="ARBA" id="ARBA00022741"/>
    </source>
</evidence>
<evidence type="ECO:0000256" key="9">
    <source>
        <dbReference type="ARBA" id="ARBA00022755"/>
    </source>
</evidence>
<gene>
    <name evidence="15" type="primary">purM</name>
    <name evidence="18" type="ORF">ENS15_07240</name>
</gene>
<comment type="similarity">
    <text evidence="3 15">Belongs to the AIR synthase family.</text>
</comment>
<comment type="caution">
    <text evidence="18">The sequence shown here is derived from an EMBL/GenBank/DDBJ whole genome shotgun (WGS) entry which is preliminary data.</text>
</comment>
<evidence type="ECO:0000313" key="18">
    <source>
        <dbReference type="EMBL" id="HFK24421.1"/>
    </source>
</evidence>
<dbReference type="InterPro" id="IPR036676">
    <property type="entry name" value="PurM-like_C_sf"/>
</dbReference>
<keyword evidence="9 15" id="KW-0658">Purine biosynthesis</keyword>
<dbReference type="GO" id="GO:0005829">
    <property type="term" value="C:cytosol"/>
    <property type="evidence" value="ECO:0007669"/>
    <property type="project" value="TreeGrafter"/>
</dbReference>
<dbReference type="GO" id="GO:0004641">
    <property type="term" value="F:phosphoribosylformylglycinamidine cyclo-ligase activity"/>
    <property type="evidence" value="ECO:0007669"/>
    <property type="project" value="UniProtKB-UniRule"/>
</dbReference>
<comment type="subcellular location">
    <subcellularLocation>
        <location evidence="1 15">Cytoplasm</location>
    </subcellularLocation>
</comment>
<feature type="domain" description="PurM-like N-terminal" evidence="16">
    <location>
        <begin position="54"/>
        <end position="158"/>
    </location>
</feature>
<evidence type="ECO:0000256" key="6">
    <source>
        <dbReference type="ARBA" id="ARBA00022490"/>
    </source>
</evidence>
<dbReference type="HAMAP" id="MF_00741">
    <property type="entry name" value="AIRS"/>
    <property type="match status" value="1"/>
</dbReference>
<dbReference type="FunFam" id="3.90.650.10:FF:000011">
    <property type="entry name" value="Phosphoribosylformylglycinamidine cyclo-ligase"/>
    <property type="match status" value="1"/>
</dbReference>
<comment type="pathway">
    <text evidence="2 15">Purine metabolism; IMP biosynthesis via de novo pathway; 5-amino-1-(5-phospho-D-ribosyl)imidazole from N(2)-formyl-N(1)-(5-phospho-D-ribosyl)glycinamide: step 2/2.</text>
</comment>
<evidence type="ECO:0000256" key="1">
    <source>
        <dbReference type="ARBA" id="ARBA00004496"/>
    </source>
</evidence>
<dbReference type="SUPFAM" id="SSF56042">
    <property type="entry name" value="PurM C-terminal domain-like"/>
    <property type="match status" value="1"/>
</dbReference>
<dbReference type="CDD" id="cd02196">
    <property type="entry name" value="PurM"/>
    <property type="match status" value="1"/>
</dbReference>
<dbReference type="Gene3D" id="3.30.1330.10">
    <property type="entry name" value="PurM-like, N-terminal domain"/>
    <property type="match status" value="1"/>
</dbReference>
<dbReference type="InterPro" id="IPR036921">
    <property type="entry name" value="PurM-like_N_sf"/>
</dbReference>
<dbReference type="InterPro" id="IPR016188">
    <property type="entry name" value="PurM-like_N"/>
</dbReference>
<evidence type="ECO:0000256" key="2">
    <source>
        <dbReference type="ARBA" id="ARBA00004686"/>
    </source>
</evidence>
<dbReference type="UniPathway" id="UPA00074">
    <property type="reaction ID" value="UER00129"/>
</dbReference>
<name>A0A7C3NAZ7_UNCW3</name>
<evidence type="ECO:0000256" key="14">
    <source>
        <dbReference type="ARBA" id="ARBA00049057"/>
    </source>
</evidence>
<dbReference type="EMBL" id="DSTT01000006">
    <property type="protein sequence ID" value="HFK24421.1"/>
    <property type="molecule type" value="Genomic_DNA"/>
</dbReference>
<keyword evidence="7 15" id="KW-0436">Ligase</keyword>
<organism evidence="18">
    <name type="scientific">candidate division WOR-3 bacterium</name>
    <dbReference type="NCBI Taxonomy" id="2052148"/>
    <lineage>
        <taxon>Bacteria</taxon>
        <taxon>Bacteria division WOR-3</taxon>
    </lineage>
</organism>
<evidence type="ECO:0000256" key="11">
    <source>
        <dbReference type="ARBA" id="ARBA00031908"/>
    </source>
</evidence>
<evidence type="ECO:0000256" key="5">
    <source>
        <dbReference type="ARBA" id="ARBA00020367"/>
    </source>
</evidence>
<evidence type="ECO:0000256" key="7">
    <source>
        <dbReference type="ARBA" id="ARBA00022598"/>
    </source>
</evidence>
<evidence type="ECO:0000256" key="13">
    <source>
        <dbReference type="ARBA" id="ARBA00033093"/>
    </source>
</evidence>